<protein>
    <recommendedName>
        <fullName evidence="1">DUF4145 domain-containing protein</fullName>
    </recommendedName>
</protein>
<accession>W0ECE6</accession>
<dbReference type="AlphaFoldDB" id="W0ECE6"/>
<dbReference type="KEGG" id="dmt:DESME_02975"/>
<proteinExistence type="predicted"/>
<dbReference type="RefSeq" id="WP_006717488.1">
    <property type="nucleotide sequence ID" value="NZ_CP007032.1"/>
</dbReference>
<dbReference type="Proteomes" id="UP000010847">
    <property type="component" value="Chromosome"/>
</dbReference>
<keyword evidence="3" id="KW-1185">Reference proteome</keyword>
<sequence length="240" mass="27161">MKKLADSSIVEIEERSEGIVLPVSVDTVCPYCLKQVNFSIKWPNYIDTEVAYARSRCSGCGENPKFMLFDLPMRDGNDDEIGDLYISPAPDIKDVNKDISRIEEFSVGLKKAYSSAINVFNIGEWTATTVLCRRLLEGIMKKLLPDEEQNKSLAKQLEILPKYVELQKPIILLGDAIRKGGNLGAHFDLEKEPDKLTATLMLELLDDLIDYLFILPQRINELRQQIEKMPNSEQADSHLA</sequence>
<reference evidence="2 3" key="1">
    <citation type="submission" date="2013-12" db="EMBL/GenBank/DDBJ databases">
        <authorList>
            <consortium name="DOE Joint Genome Institute"/>
            <person name="Smidt H."/>
            <person name="Huntemann M."/>
            <person name="Han J."/>
            <person name="Chen A."/>
            <person name="Kyrpides N."/>
            <person name="Mavromatis K."/>
            <person name="Markowitz V."/>
            <person name="Palaniappan K."/>
            <person name="Ivanova N."/>
            <person name="Schaumberg A."/>
            <person name="Pati A."/>
            <person name="Liolios K."/>
            <person name="Nordberg H.P."/>
            <person name="Cantor M.N."/>
            <person name="Hua S.X."/>
            <person name="Woyke T."/>
        </authorList>
    </citation>
    <scope>NUCLEOTIDE SEQUENCE [LARGE SCALE GENOMIC DNA]</scope>
    <source>
        <strain evidence="3">DSM 15288</strain>
    </source>
</reference>
<evidence type="ECO:0000313" key="3">
    <source>
        <dbReference type="Proteomes" id="UP000010847"/>
    </source>
</evidence>
<dbReference type="InterPro" id="IPR025285">
    <property type="entry name" value="DUF4145"/>
</dbReference>
<dbReference type="OrthoDB" id="979709at2"/>
<gene>
    <name evidence="2" type="ORF">DESME_02975</name>
</gene>
<evidence type="ECO:0000313" key="2">
    <source>
        <dbReference type="EMBL" id="AHF08442.1"/>
    </source>
</evidence>
<dbReference type="EMBL" id="CP007032">
    <property type="protein sequence ID" value="AHF08442.1"/>
    <property type="molecule type" value="Genomic_DNA"/>
</dbReference>
<dbReference type="STRING" id="871968.DESME_02975"/>
<feature type="domain" description="DUF4145" evidence="1">
    <location>
        <begin position="116"/>
        <end position="205"/>
    </location>
</feature>
<name>W0ECE6_9FIRM</name>
<dbReference type="HOGENOM" id="CLU_1197852_0_0_9"/>
<dbReference type="Pfam" id="PF13643">
    <property type="entry name" value="DUF4145"/>
    <property type="match status" value="1"/>
</dbReference>
<organism evidence="2 3">
    <name type="scientific">Desulfitobacterium metallireducens DSM 15288</name>
    <dbReference type="NCBI Taxonomy" id="871968"/>
    <lineage>
        <taxon>Bacteria</taxon>
        <taxon>Bacillati</taxon>
        <taxon>Bacillota</taxon>
        <taxon>Clostridia</taxon>
        <taxon>Eubacteriales</taxon>
        <taxon>Desulfitobacteriaceae</taxon>
        <taxon>Desulfitobacterium</taxon>
    </lineage>
</organism>
<evidence type="ECO:0000259" key="1">
    <source>
        <dbReference type="Pfam" id="PF13643"/>
    </source>
</evidence>